<evidence type="ECO:0008006" key="4">
    <source>
        <dbReference type="Google" id="ProtNLM"/>
    </source>
</evidence>
<evidence type="ECO:0000313" key="2">
    <source>
        <dbReference type="EMBL" id="RJP25874.1"/>
    </source>
</evidence>
<dbReference type="EMBL" id="QZKU01000017">
    <property type="protein sequence ID" value="RJP25874.1"/>
    <property type="molecule type" value="Genomic_DNA"/>
</dbReference>
<protein>
    <recommendedName>
        <fullName evidence="4">Lipoprotein</fullName>
    </recommendedName>
</protein>
<evidence type="ECO:0000256" key="1">
    <source>
        <dbReference type="SAM" id="SignalP"/>
    </source>
</evidence>
<dbReference type="PROSITE" id="PS51257">
    <property type="entry name" value="PROKAR_LIPOPROTEIN"/>
    <property type="match status" value="1"/>
</dbReference>
<evidence type="ECO:0000313" key="3">
    <source>
        <dbReference type="Proteomes" id="UP000265882"/>
    </source>
</evidence>
<gene>
    <name evidence="2" type="ORF">C4520_01605</name>
</gene>
<dbReference type="AlphaFoldDB" id="A0A3A4PD03"/>
<reference evidence="2 3" key="1">
    <citation type="journal article" date="2017" name="ISME J.">
        <title>Energy and carbon metabolisms in a deep terrestrial subsurface fluid microbial community.</title>
        <authorList>
            <person name="Momper L."/>
            <person name="Jungbluth S.P."/>
            <person name="Lee M.D."/>
            <person name="Amend J.P."/>
        </authorList>
    </citation>
    <scope>NUCLEOTIDE SEQUENCE [LARGE SCALE GENOMIC DNA]</scope>
    <source>
        <strain evidence="2">SURF_5</strain>
    </source>
</reference>
<name>A0A3A4PD03_ABYX5</name>
<comment type="caution">
    <text evidence="2">The sequence shown here is derived from an EMBL/GenBank/DDBJ whole genome shotgun (WGS) entry which is preliminary data.</text>
</comment>
<proteinExistence type="predicted"/>
<sequence length="138" mass="15188">MSRKILPVLLLLIFSAGCALFDTADEERELLPVRNVKAVPFPVRPLEFKKTDIRQDKDLLIISGSVENVSYSPVAGVVVRAVVFLATDQTTEAVHVPAVPSVLQPGESAEFFTTALVDQPVSQVELHLQWESYYPPGL</sequence>
<keyword evidence="1" id="KW-0732">Signal</keyword>
<accession>A0A3A4PD03</accession>
<feature type="chain" id="PRO_5017344791" description="Lipoprotein" evidence="1">
    <location>
        <begin position="25"/>
        <end position="138"/>
    </location>
</feature>
<organism evidence="2 3">
    <name type="scientific">Abyssobacteria bacterium (strain SURF_5)</name>
    <dbReference type="NCBI Taxonomy" id="2093360"/>
    <lineage>
        <taxon>Bacteria</taxon>
        <taxon>Pseudomonadati</taxon>
        <taxon>Candidatus Hydrogenedentota</taxon>
        <taxon>Candidatus Abyssobacteria</taxon>
    </lineage>
</organism>
<feature type="signal peptide" evidence="1">
    <location>
        <begin position="1"/>
        <end position="24"/>
    </location>
</feature>
<dbReference type="Proteomes" id="UP000265882">
    <property type="component" value="Unassembled WGS sequence"/>
</dbReference>